<evidence type="ECO:0000259" key="13">
    <source>
        <dbReference type="PROSITE" id="PS50885"/>
    </source>
</evidence>
<dbReference type="EMBL" id="DVFN01000081">
    <property type="protein sequence ID" value="HIQ69747.1"/>
    <property type="molecule type" value="Genomic_DNA"/>
</dbReference>
<dbReference type="InterPro" id="IPR003660">
    <property type="entry name" value="HAMP_dom"/>
</dbReference>
<evidence type="ECO:0000256" key="6">
    <source>
        <dbReference type="ARBA" id="ARBA00022692"/>
    </source>
</evidence>
<dbReference type="Proteomes" id="UP000886874">
    <property type="component" value="Unassembled WGS sequence"/>
</dbReference>
<dbReference type="InterPro" id="IPR050428">
    <property type="entry name" value="TCS_sensor_his_kinase"/>
</dbReference>
<reference evidence="14" key="1">
    <citation type="submission" date="2020-10" db="EMBL/GenBank/DDBJ databases">
        <authorList>
            <person name="Gilroy R."/>
        </authorList>
    </citation>
    <scope>NUCLEOTIDE SEQUENCE</scope>
    <source>
        <strain evidence="14">ChiSjej2B20-13462</strain>
    </source>
</reference>
<dbReference type="GO" id="GO:0000155">
    <property type="term" value="F:phosphorelay sensor kinase activity"/>
    <property type="evidence" value="ECO:0007669"/>
    <property type="project" value="InterPro"/>
</dbReference>
<evidence type="ECO:0000313" key="14">
    <source>
        <dbReference type="EMBL" id="HIQ69747.1"/>
    </source>
</evidence>
<comment type="caution">
    <text evidence="14">The sequence shown here is derived from an EMBL/GenBank/DDBJ whole genome shotgun (WGS) entry which is preliminary data.</text>
</comment>
<evidence type="ECO:0000256" key="1">
    <source>
        <dbReference type="ARBA" id="ARBA00000085"/>
    </source>
</evidence>
<dbReference type="CDD" id="cd00075">
    <property type="entry name" value="HATPase"/>
    <property type="match status" value="1"/>
</dbReference>
<dbReference type="InterPro" id="IPR036890">
    <property type="entry name" value="HATPase_C_sf"/>
</dbReference>
<keyword evidence="6 11" id="KW-0812">Transmembrane</keyword>
<dbReference type="EC" id="2.7.13.3" evidence="3"/>
<accession>A0A9D0Z5Z4</accession>
<keyword evidence="7 14" id="KW-0418">Kinase</keyword>
<dbReference type="PANTHER" id="PTHR45436">
    <property type="entry name" value="SENSOR HISTIDINE KINASE YKOH"/>
    <property type="match status" value="1"/>
</dbReference>
<dbReference type="PANTHER" id="PTHR45436:SF5">
    <property type="entry name" value="SENSOR HISTIDINE KINASE TRCS"/>
    <property type="match status" value="1"/>
</dbReference>
<dbReference type="Pfam" id="PF00512">
    <property type="entry name" value="HisKA"/>
    <property type="match status" value="1"/>
</dbReference>
<dbReference type="FunFam" id="3.30.565.10:FF:000006">
    <property type="entry name" value="Sensor histidine kinase WalK"/>
    <property type="match status" value="1"/>
</dbReference>
<evidence type="ECO:0000256" key="8">
    <source>
        <dbReference type="ARBA" id="ARBA00022989"/>
    </source>
</evidence>
<dbReference type="SMART" id="SM00387">
    <property type="entry name" value="HATPase_c"/>
    <property type="match status" value="1"/>
</dbReference>
<dbReference type="CDD" id="cd00082">
    <property type="entry name" value="HisKA"/>
    <property type="match status" value="1"/>
</dbReference>
<dbReference type="InterPro" id="IPR003594">
    <property type="entry name" value="HATPase_dom"/>
</dbReference>
<keyword evidence="10 11" id="KW-0472">Membrane</keyword>
<evidence type="ECO:0000256" key="5">
    <source>
        <dbReference type="ARBA" id="ARBA00022679"/>
    </source>
</evidence>
<dbReference type="Gene3D" id="1.10.287.130">
    <property type="match status" value="1"/>
</dbReference>
<dbReference type="InterPro" id="IPR004358">
    <property type="entry name" value="Sig_transdc_His_kin-like_C"/>
</dbReference>
<evidence type="ECO:0000256" key="7">
    <source>
        <dbReference type="ARBA" id="ARBA00022777"/>
    </source>
</evidence>
<dbReference type="CDD" id="cd06225">
    <property type="entry name" value="HAMP"/>
    <property type="match status" value="1"/>
</dbReference>
<dbReference type="PROSITE" id="PS50109">
    <property type="entry name" value="HIS_KIN"/>
    <property type="match status" value="1"/>
</dbReference>
<keyword evidence="8 11" id="KW-1133">Transmembrane helix</keyword>
<evidence type="ECO:0000256" key="4">
    <source>
        <dbReference type="ARBA" id="ARBA00022553"/>
    </source>
</evidence>
<dbReference type="SMART" id="SM00304">
    <property type="entry name" value="HAMP"/>
    <property type="match status" value="1"/>
</dbReference>
<feature type="domain" description="HAMP" evidence="13">
    <location>
        <begin position="178"/>
        <end position="224"/>
    </location>
</feature>
<dbReference type="SUPFAM" id="SSF47384">
    <property type="entry name" value="Homodimeric domain of signal transducing histidine kinase"/>
    <property type="match status" value="1"/>
</dbReference>
<dbReference type="AlphaFoldDB" id="A0A9D0Z5Z4"/>
<evidence type="ECO:0000256" key="10">
    <source>
        <dbReference type="ARBA" id="ARBA00023136"/>
    </source>
</evidence>
<dbReference type="InterPro" id="IPR036097">
    <property type="entry name" value="HisK_dim/P_sf"/>
</dbReference>
<evidence type="ECO:0000256" key="11">
    <source>
        <dbReference type="SAM" id="Phobius"/>
    </source>
</evidence>
<dbReference type="FunFam" id="1.10.287.130:FF:000001">
    <property type="entry name" value="Two-component sensor histidine kinase"/>
    <property type="match status" value="1"/>
</dbReference>
<gene>
    <name evidence="14" type="ORF">IAA67_05405</name>
</gene>
<dbReference type="PRINTS" id="PR00344">
    <property type="entry name" value="BCTRLSENSOR"/>
</dbReference>
<reference evidence="14" key="2">
    <citation type="journal article" date="2021" name="PeerJ">
        <title>Extensive microbial diversity within the chicken gut microbiome revealed by metagenomics and culture.</title>
        <authorList>
            <person name="Gilroy R."/>
            <person name="Ravi A."/>
            <person name="Getino M."/>
            <person name="Pursley I."/>
            <person name="Horton D.L."/>
            <person name="Alikhan N.F."/>
            <person name="Baker D."/>
            <person name="Gharbi K."/>
            <person name="Hall N."/>
            <person name="Watson M."/>
            <person name="Adriaenssens E.M."/>
            <person name="Foster-Nyarko E."/>
            <person name="Jarju S."/>
            <person name="Secka A."/>
            <person name="Antonio M."/>
            <person name="Oren A."/>
            <person name="Chaudhuri R.R."/>
            <person name="La Ragione R."/>
            <person name="Hildebrand F."/>
            <person name="Pallen M.J."/>
        </authorList>
    </citation>
    <scope>NUCLEOTIDE SEQUENCE</scope>
    <source>
        <strain evidence="14">ChiSjej2B20-13462</strain>
    </source>
</reference>
<feature type="transmembrane region" description="Helical" evidence="11">
    <location>
        <begin position="155"/>
        <end position="175"/>
    </location>
</feature>
<organism evidence="14 15">
    <name type="scientific">Candidatus Avoscillospira stercorigallinarum</name>
    <dbReference type="NCBI Taxonomy" id="2840708"/>
    <lineage>
        <taxon>Bacteria</taxon>
        <taxon>Bacillati</taxon>
        <taxon>Bacillota</taxon>
        <taxon>Clostridia</taxon>
        <taxon>Eubacteriales</taxon>
        <taxon>Oscillospiraceae</taxon>
        <taxon>Oscillospiraceae incertae sedis</taxon>
        <taxon>Candidatus Avoscillospira</taxon>
    </lineage>
</organism>
<evidence type="ECO:0000313" key="15">
    <source>
        <dbReference type="Proteomes" id="UP000886874"/>
    </source>
</evidence>
<feature type="domain" description="Histidine kinase" evidence="12">
    <location>
        <begin position="232"/>
        <end position="447"/>
    </location>
</feature>
<evidence type="ECO:0000256" key="9">
    <source>
        <dbReference type="ARBA" id="ARBA00023012"/>
    </source>
</evidence>
<protein>
    <recommendedName>
        <fullName evidence="3">histidine kinase</fullName>
        <ecNumber evidence="3">2.7.13.3</ecNumber>
    </recommendedName>
</protein>
<evidence type="ECO:0000256" key="2">
    <source>
        <dbReference type="ARBA" id="ARBA00004370"/>
    </source>
</evidence>
<dbReference type="SMART" id="SM00388">
    <property type="entry name" value="HisKA"/>
    <property type="match status" value="1"/>
</dbReference>
<keyword evidence="9" id="KW-0902">Two-component regulatory system</keyword>
<evidence type="ECO:0000259" key="12">
    <source>
        <dbReference type="PROSITE" id="PS50109"/>
    </source>
</evidence>
<dbReference type="GO" id="GO:0016020">
    <property type="term" value="C:membrane"/>
    <property type="evidence" value="ECO:0007669"/>
    <property type="project" value="UniProtKB-SubCell"/>
</dbReference>
<keyword evidence="4" id="KW-0597">Phosphoprotein</keyword>
<keyword evidence="5" id="KW-0808">Transferase</keyword>
<dbReference type="Gene3D" id="6.10.340.10">
    <property type="match status" value="1"/>
</dbReference>
<name>A0A9D0Z5Z4_9FIRM</name>
<comment type="subcellular location">
    <subcellularLocation>
        <location evidence="2">Membrane</location>
    </subcellularLocation>
</comment>
<evidence type="ECO:0000256" key="3">
    <source>
        <dbReference type="ARBA" id="ARBA00012438"/>
    </source>
</evidence>
<dbReference type="InterPro" id="IPR005467">
    <property type="entry name" value="His_kinase_dom"/>
</dbReference>
<dbReference type="InterPro" id="IPR003661">
    <property type="entry name" value="HisK_dim/P_dom"/>
</dbReference>
<dbReference type="SUPFAM" id="SSF55874">
    <property type="entry name" value="ATPase domain of HSP90 chaperone/DNA topoisomerase II/histidine kinase"/>
    <property type="match status" value="1"/>
</dbReference>
<sequence>MLVFLNDYASDMTRQLLYRSKETSLLDKVQLITSSFSGVEMLTSDNTAQVISVLGDLNVNRVLITDGAGVILYDSDADDASEDTALGQYALLRPVAEALDGNNVFYCRYASGLLMSYAAAPVYLYGSPNGCVYLSDLDYGLGAIIQGLEQNLARISWGLAAGMVIFSLVFAVITSGKMRRILTSMELVREGEYSHKIAMHGSDEYGRLAGEFNKLTDRLQASEQAQRQFVSDASHELKTPLASIKLLSDSILQNDMDAETMREFVADIGSEADRLTRMAQKLLTLTKAESVQDGEREVVDLSRIISQVFKMLIPLADQREIRLKCTMDKDCAVLTLEDDVYQIIFNLVENAIKYNHDGGQVHVRLLRRDEEVVVQVEDTGVGIPADALDHIFERFYRVDKARSRQAGGSGLGLSIVHDLVERNFGEIQVECPEEGGTRFTVTFPYFDMEVAE</sequence>
<dbReference type="Pfam" id="PF00672">
    <property type="entry name" value="HAMP"/>
    <property type="match status" value="1"/>
</dbReference>
<dbReference type="Pfam" id="PF02518">
    <property type="entry name" value="HATPase_c"/>
    <property type="match status" value="1"/>
</dbReference>
<proteinExistence type="predicted"/>
<comment type="catalytic activity">
    <reaction evidence="1">
        <text>ATP + protein L-histidine = ADP + protein N-phospho-L-histidine.</text>
        <dbReference type="EC" id="2.7.13.3"/>
    </reaction>
</comment>
<dbReference type="Gene3D" id="3.30.565.10">
    <property type="entry name" value="Histidine kinase-like ATPase, C-terminal domain"/>
    <property type="match status" value="1"/>
</dbReference>
<dbReference type="PROSITE" id="PS50885">
    <property type="entry name" value="HAMP"/>
    <property type="match status" value="1"/>
</dbReference>
<dbReference type="SUPFAM" id="SSF158472">
    <property type="entry name" value="HAMP domain-like"/>
    <property type="match status" value="1"/>
</dbReference>